<proteinExistence type="predicted"/>
<dbReference type="EMBL" id="GBRH01219904">
    <property type="protein sequence ID" value="JAD77991.1"/>
    <property type="molecule type" value="Transcribed_RNA"/>
</dbReference>
<accession>A0A0A9CQY6</accession>
<evidence type="ECO:0000313" key="1">
    <source>
        <dbReference type="EMBL" id="JAD77991.1"/>
    </source>
</evidence>
<organism evidence="1">
    <name type="scientific">Arundo donax</name>
    <name type="common">Giant reed</name>
    <name type="synonym">Donax arundinaceus</name>
    <dbReference type="NCBI Taxonomy" id="35708"/>
    <lineage>
        <taxon>Eukaryota</taxon>
        <taxon>Viridiplantae</taxon>
        <taxon>Streptophyta</taxon>
        <taxon>Embryophyta</taxon>
        <taxon>Tracheophyta</taxon>
        <taxon>Spermatophyta</taxon>
        <taxon>Magnoliopsida</taxon>
        <taxon>Liliopsida</taxon>
        <taxon>Poales</taxon>
        <taxon>Poaceae</taxon>
        <taxon>PACMAD clade</taxon>
        <taxon>Arundinoideae</taxon>
        <taxon>Arundineae</taxon>
        <taxon>Arundo</taxon>
    </lineage>
</organism>
<reference evidence="1" key="2">
    <citation type="journal article" date="2015" name="Data Brief">
        <title>Shoot transcriptome of the giant reed, Arundo donax.</title>
        <authorList>
            <person name="Barrero R.A."/>
            <person name="Guerrero F.D."/>
            <person name="Moolhuijzen P."/>
            <person name="Goolsby J.A."/>
            <person name="Tidwell J."/>
            <person name="Bellgard S.E."/>
            <person name="Bellgard M.I."/>
        </authorList>
    </citation>
    <scope>NUCLEOTIDE SEQUENCE</scope>
    <source>
        <tissue evidence="1">Shoot tissue taken approximately 20 cm above the soil surface</tissue>
    </source>
</reference>
<dbReference type="AlphaFoldDB" id="A0A0A9CQY6"/>
<name>A0A0A9CQY6_ARUDO</name>
<sequence>MARWKRKFSRFTAIRRLLDSEHVEKFGVNLKRNPTEASMQDVLRSIIAYATSAIKSVFGQEVQQQDAVTALLTSCHNILFLHLVFETFNSRSSYQRPANWRTSEKGWSKCESFFITRNHQVL</sequence>
<reference evidence="1" key="1">
    <citation type="submission" date="2014-09" db="EMBL/GenBank/DDBJ databases">
        <authorList>
            <person name="Magalhaes I.L.F."/>
            <person name="Oliveira U."/>
            <person name="Santos F.R."/>
            <person name="Vidigal T.H.D.A."/>
            <person name="Brescovit A.D."/>
            <person name="Santos A.J."/>
        </authorList>
    </citation>
    <scope>NUCLEOTIDE SEQUENCE</scope>
    <source>
        <tissue evidence="1">Shoot tissue taken approximately 20 cm above the soil surface</tissue>
    </source>
</reference>
<protein>
    <submittedName>
        <fullName evidence="1">Uncharacterized protein</fullName>
    </submittedName>
</protein>